<protein>
    <submittedName>
        <fullName evidence="4">C-C motif chemokine 19-like</fullName>
    </submittedName>
</protein>
<dbReference type="InterPro" id="IPR039809">
    <property type="entry name" value="Chemokine_b/g/d"/>
</dbReference>
<dbReference type="SUPFAM" id="SSF54117">
    <property type="entry name" value="Interleukin 8-like chemokines"/>
    <property type="match status" value="1"/>
</dbReference>
<dbReference type="GO" id="GO:0061844">
    <property type="term" value="P:antimicrobial humoral immune response mediated by antimicrobial peptide"/>
    <property type="evidence" value="ECO:0007669"/>
    <property type="project" value="TreeGrafter"/>
</dbReference>
<dbReference type="InterPro" id="IPR036048">
    <property type="entry name" value="Interleukin_8-like_sf"/>
</dbReference>
<dbReference type="SMART" id="SM00199">
    <property type="entry name" value="SCY"/>
    <property type="match status" value="1"/>
</dbReference>
<dbReference type="GO" id="GO:0008009">
    <property type="term" value="F:chemokine activity"/>
    <property type="evidence" value="ECO:0007669"/>
    <property type="project" value="InterPro"/>
</dbReference>
<evidence type="ECO:0000256" key="2">
    <source>
        <dbReference type="SAM" id="SignalP"/>
    </source>
</evidence>
<dbReference type="PANTHER" id="PTHR12015:SF80">
    <property type="entry name" value="C-C MOTIF CHEMOKINE 19"/>
    <property type="match status" value="1"/>
</dbReference>
<feature type="signal peptide" evidence="2">
    <location>
        <begin position="1"/>
        <end position="29"/>
    </location>
</feature>
<dbReference type="GO" id="GO:0006954">
    <property type="term" value="P:inflammatory response"/>
    <property type="evidence" value="ECO:0007669"/>
    <property type="project" value="TreeGrafter"/>
</dbReference>
<evidence type="ECO:0000259" key="3">
    <source>
        <dbReference type="SMART" id="SM00199"/>
    </source>
</evidence>
<reference evidence="4" key="1">
    <citation type="submission" date="2022-12" db="EMBL/GenBank/DDBJ databases">
        <authorList>
            <person name="Alioto T."/>
            <person name="Alioto T."/>
            <person name="Gomez Garrido J."/>
        </authorList>
    </citation>
    <scope>NUCLEOTIDE SEQUENCE</scope>
</reference>
<proteinExistence type="predicted"/>
<name>A0AA35L2K6_9SAUR</name>
<dbReference type="GO" id="GO:0048020">
    <property type="term" value="F:CCR chemokine receptor binding"/>
    <property type="evidence" value="ECO:0007669"/>
    <property type="project" value="TreeGrafter"/>
</dbReference>
<dbReference type="PANTHER" id="PTHR12015">
    <property type="entry name" value="SMALL INDUCIBLE CYTOKINE A"/>
    <property type="match status" value="1"/>
</dbReference>
<evidence type="ECO:0000313" key="4">
    <source>
        <dbReference type="EMBL" id="CAI5787949.1"/>
    </source>
</evidence>
<dbReference type="AlphaFoldDB" id="A0AA35L2K6"/>
<dbReference type="Gene3D" id="2.40.50.40">
    <property type="match status" value="1"/>
</dbReference>
<dbReference type="InterPro" id="IPR001811">
    <property type="entry name" value="Chemokine_IL8-like_dom"/>
</dbReference>
<dbReference type="GO" id="GO:0048245">
    <property type="term" value="P:eosinophil chemotaxis"/>
    <property type="evidence" value="ECO:0007669"/>
    <property type="project" value="TreeGrafter"/>
</dbReference>
<dbReference type="Proteomes" id="UP001178461">
    <property type="component" value="Chromosome 11"/>
</dbReference>
<keyword evidence="1" id="KW-0202">Cytokine</keyword>
<accession>A0AA35L2K6</accession>
<dbReference type="GO" id="GO:0070098">
    <property type="term" value="P:chemokine-mediated signaling pathway"/>
    <property type="evidence" value="ECO:0007669"/>
    <property type="project" value="TreeGrafter"/>
</dbReference>
<dbReference type="Pfam" id="PF00048">
    <property type="entry name" value="IL8"/>
    <property type="match status" value="1"/>
</dbReference>
<gene>
    <name evidence="4" type="ORF">PODLI_1B021705</name>
</gene>
<keyword evidence="2" id="KW-0732">Signal</keyword>
<feature type="domain" description="Chemokine interleukin-8-like" evidence="3">
    <location>
        <begin position="33"/>
        <end position="93"/>
    </location>
</feature>
<feature type="chain" id="PRO_5041215451" evidence="2">
    <location>
        <begin position="30"/>
        <end position="107"/>
    </location>
</feature>
<organism evidence="4 5">
    <name type="scientific">Podarcis lilfordi</name>
    <name type="common">Lilford's wall lizard</name>
    <dbReference type="NCBI Taxonomy" id="74358"/>
    <lineage>
        <taxon>Eukaryota</taxon>
        <taxon>Metazoa</taxon>
        <taxon>Chordata</taxon>
        <taxon>Craniata</taxon>
        <taxon>Vertebrata</taxon>
        <taxon>Euteleostomi</taxon>
        <taxon>Lepidosauria</taxon>
        <taxon>Squamata</taxon>
        <taxon>Bifurcata</taxon>
        <taxon>Unidentata</taxon>
        <taxon>Episquamata</taxon>
        <taxon>Laterata</taxon>
        <taxon>Lacertibaenia</taxon>
        <taxon>Lacertidae</taxon>
        <taxon>Podarcis</taxon>
    </lineage>
</organism>
<sequence>MAAGMAAHGGGWILGLVALCIWSTQQVSGDYQVMDCCVRTSAMPIPAKVVRDYRDQYVQDGCPVRAVIFTTIRGRNLCAPPHAPWVKHLKETLNRRNHNRRSSWRSF</sequence>
<dbReference type="GO" id="GO:0030335">
    <property type="term" value="P:positive regulation of cell migration"/>
    <property type="evidence" value="ECO:0007669"/>
    <property type="project" value="TreeGrafter"/>
</dbReference>
<evidence type="ECO:0000256" key="1">
    <source>
        <dbReference type="ARBA" id="ARBA00022514"/>
    </source>
</evidence>
<dbReference type="EMBL" id="OX395136">
    <property type="protein sequence ID" value="CAI5787949.1"/>
    <property type="molecule type" value="Genomic_DNA"/>
</dbReference>
<keyword evidence="5" id="KW-1185">Reference proteome</keyword>
<dbReference type="GO" id="GO:0005615">
    <property type="term" value="C:extracellular space"/>
    <property type="evidence" value="ECO:0007669"/>
    <property type="project" value="UniProtKB-KW"/>
</dbReference>
<evidence type="ECO:0000313" key="5">
    <source>
        <dbReference type="Proteomes" id="UP001178461"/>
    </source>
</evidence>